<keyword evidence="4" id="KW-1133">Transmembrane helix</keyword>
<evidence type="ECO:0000256" key="1">
    <source>
        <dbReference type="ARBA" id="ARBA00004141"/>
    </source>
</evidence>
<dbReference type="InterPro" id="IPR035986">
    <property type="entry name" value="PKD_dom_sf"/>
</dbReference>
<feature type="domain" description="PKD" evidence="6">
    <location>
        <begin position="865"/>
        <end position="908"/>
    </location>
</feature>
<feature type="domain" description="PKD" evidence="6">
    <location>
        <begin position="361"/>
        <end position="406"/>
    </location>
</feature>
<sequence length="1434" mass="154170">MFSGASAQGLSADFTADQVSGCAPVVVQFSDQSAGNPTQWKWDFGNGNTAVGKNPAATYSQPGTYTVSLTISDGNTENTVTKAAFITVYAPPTVSFRNTPAGGCYPLEVNFTDESVPGSGTIRQWTWDFDDGSTSSEQHPVHTYMAAGNYNVKLLVRNSYGCTAVLNKKGAVRVSDGVRAGFRVSDSVSCAAPFAVKFTDTSTGTGTLQYHWDFGDGSTSASASPTHTYTQEGRYTVSLRVSNETGCTDMLVRKELISIGQFTGSFSVSGSCAGRSLVFKNTSSPLPDVSDWDFGDGATARGNSVRHTFARPGTYTVRLVDTYGNCKKTITKSITVSAPATAAFDADHTTGCSLPFTVRFSSQTANAASYRWDFGDGGTSEASAPAHSYQKEGAYTVTLVTANREGCTDTLVKKAYIRISKPKAGFSADLTKGCVPLTVHFTDTSAGGEPITDYSWDFGDGSTGKGPHPAHTYTTEGDFTVRLIATTAGGCRDTVTTPRMIRTGKKPVAGFNADILEACQPTPIHFTNTSQPAGDAWQWFFPDDKASESGQNPTHVFHTAGKQDVMLVVSSRGCADTLTRRDMINIRLPIARMKVTRSCDDRYAVTFADGSTGGTAWRWDFGDGTVSDAKNPPSHRFPHTGTYQVKLVVTEGSCNSTATQTVYVSEEHPVLQVPDGRLCRGEQITLQAAGIAHPELIRAYAWLTGDGRMFSGTQPSVSYAYTQNGTFPAQVITTDVNGCRDTSAVGPVIVSGPQAGFTVADPSACPGTVITFRDDSRPAPEVPVQEWTWDFGDGQTTTLQSGDPVQHTYPGAGKYEVTLRVKDAEGCTDSLVKPEAVNIFPAKADFVVEDTLVCPGQPLRWINRSQGAGATYHWDFGDGTGSDEKVPSKSYSRDGIYTVQLSVTTADGCTDTLVRKNYIKAGTPKASFSYSDNHAECPPLVVQLKNTSQNYRSITWDFDDGSTSTLENPEHIYNIPGTYRLKLRIEGYGGCADSVIRMVKVAGPFGVPRSDYDVQHECSPLTVKFSAKSVDAVSFRWDFGDGNISPESGSDAASHTYSTPGIYHPQLILKDRKNCQVAFPLKDTVVVDGAIGLGIDPVIPDPCDSGHMRFSRRGLIISADSLGFPVGYTWDFGDGSPADTSAIADHHYREPGTYRVTLRAVSAFGCAASAVLAVRVPEPQRITAWPADTSVCEGTPVTLHASGTPGYRWSPSAGLSDPSAANPVAVPEQSTTYQVTGYNAAGCPVDSAELRLTIWPAPEVHTDSMVWTVPTGSSVRLSAGASPDVVSWRWTPPDELNCTTCPDPLSTPTASREYQVKVANGYGCTDTALLRVNLVCESGNVFIPNTFSPNKDGNNDLFYPRGRGVRNIVYFRIFNRWGQKVFERDNFGLDNRSAAWDGTFNGHPLNPDVFIYQAAMVCDDGQLFYLQGDITLLR</sequence>
<comment type="caution">
    <text evidence="7">The sequence shown here is derived from an EMBL/GenBank/DDBJ whole genome shotgun (WGS) entry which is preliminary data.</text>
</comment>
<evidence type="ECO:0000313" key="8">
    <source>
        <dbReference type="Proteomes" id="UP001501207"/>
    </source>
</evidence>
<dbReference type="PROSITE" id="PS50093">
    <property type="entry name" value="PKD"/>
    <property type="match status" value="14"/>
</dbReference>
<feature type="domain" description="PKD" evidence="6">
    <location>
        <begin position="753"/>
        <end position="826"/>
    </location>
</feature>
<feature type="domain" description="PKD" evidence="6">
    <location>
        <begin position="92"/>
        <end position="179"/>
    </location>
</feature>
<keyword evidence="3" id="KW-0677">Repeat</keyword>
<feature type="domain" description="PKD" evidence="6">
    <location>
        <begin position="527"/>
        <end position="571"/>
    </location>
</feature>
<dbReference type="Proteomes" id="UP001501207">
    <property type="component" value="Unassembled WGS sequence"/>
</dbReference>
<feature type="domain" description="PKD" evidence="6">
    <location>
        <begin position="681"/>
        <end position="738"/>
    </location>
</feature>
<feature type="domain" description="PKD" evidence="6">
    <location>
        <begin position="273"/>
        <end position="343"/>
    </location>
</feature>
<keyword evidence="2" id="KW-0812">Transmembrane</keyword>
<dbReference type="InterPro" id="IPR000601">
    <property type="entry name" value="PKD_dom"/>
</dbReference>
<accession>A0ABP8FY74</accession>
<dbReference type="EMBL" id="BAABFN010000005">
    <property type="protein sequence ID" value="GAA4313446.1"/>
    <property type="molecule type" value="Genomic_DNA"/>
</dbReference>
<comment type="subcellular location">
    <subcellularLocation>
        <location evidence="1">Membrane</location>
        <topology evidence="1">Multi-pass membrane protein</topology>
    </subcellularLocation>
</comment>
<dbReference type="Gene3D" id="2.60.40.10">
    <property type="entry name" value="Immunoglobulins"/>
    <property type="match status" value="14"/>
</dbReference>
<feature type="domain" description="PKD" evidence="6">
    <location>
        <begin position="1117"/>
        <end position="1176"/>
    </location>
</feature>
<dbReference type="PANTHER" id="PTHR46730:SF1">
    <property type="entry name" value="PLAT DOMAIN-CONTAINING PROTEIN"/>
    <property type="match status" value="1"/>
</dbReference>
<keyword evidence="8" id="KW-1185">Reference proteome</keyword>
<feature type="domain" description="PKD" evidence="6">
    <location>
        <begin position="1031"/>
        <end position="1071"/>
    </location>
</feature>
<reference evidence="8" key="1">
    <citation type="journal article" date="2019" name="Int. J. Syst. Evol. Microbiol.">
        <title>The Global Catalogue of Microorganisms (GCM) 10K type strain sequencing project: providing services to taxonomists for standard genome sequencing and annotation.</title>
        <authorList>
            <consortium name="The Broad Institute Genomics Platform"/>
            <consortium name="The Broad Institute Genome Sequencing Center for Infectious Disease"/>
            <person name="Wu L."/>
            <person name="Ma J."/>
        </authorList>
    </citation>
    <scope>NUCLEOTIDE SEQUENCE [LARGE SCALE GENOMIC DNA]</scope>
    <source>
        <strain evidence="8">JCM 17664</strain>
    </source>
</reference>
<gene>
    <name evidence="7" type="ORF">GCM10023143_23720</name>
</gene>
<evidence type="ECO:0000259" key="6">
    <source>
        <dbReference type="PROSITE" id="PS50093"/>
    </source>
</evidence>
<feature type="domain" description="PKD" evidence="6">
    <location>
        <begin position="196"/>
        <end position="246"/>
    </location>
</feature>
<keyword evidence="5" id="KW-0472">Membrane</keyword>
<dbReference type="SUPFAM" id="SSF49299">
    <property type="entry name" value="PKD domain"/>
    <property type="match status" value="13"/>
</dbReference>
<feature type="domain" description="PKD" evidence="6">
    <location>
        <begin position="610"/>
        <end position="664"/>
    </location>
</feature>
<protein>
    <recommendedName>
        <fullName evidence="6">PKD domain-containing protein</fullName>
    </recommendedName>
</protein>
<organism evidence="7 8">
    <name type="scientific">Compostibacter hankyongensis</name>
    <dbReference type="NCBI Taxonomy" id="1007089"/>
    <lineage>
        <taxon>Bacteria</taxon>
        <taxon>Pseudomonadati</taxon>
        <taxon>Bacteroidota</taxon>
        <taxon>Chitinophagia</taxon>
        <taxon>Chitinophagales</taxon>
        <taxon>Chitinophagaceae</taxon>
        <taxon>Compostibacter</taxon>
    </lineage>
</organism>
<evidence type="ECO:0000313" key="7">
    <source>
        <dbReference type="EMBL" id="GAA4313446.1"/>
    </source>
</evidence>
<dbReference type="InterPro" id="IPR022409">
    <property type="entry name" value="PKD/Chitinase_dom"/>
</dbReference>
<name>A0ABP8FY74_9BACT</name>
<feature type="domain" description="PKD" evidence="6">
    <location>
        <begin position="10"/>
        <end position="93"/>
    </location>
</feature>
<dbReference type="InterPro" id="IPR013783">
    <property type="entry name" value="Ig-like_fold"/>
</dbReference>
<evidence type="ECO:0000256" key="3">
    <source>
        <dbReference type="ARBA" id="ARBA00022737"/>
    </source>
</evidence>
<dbReference type="InterPro" id="IPR026341">
    <property type="entry name" value="T9SS_type_B"/>
</dbReference>
<dbReference type="SMART" id="SM00089">
    <property type="entry name" value="PKD"/>
    <property type="match status" value="14"/>
</dbReference>
<evidence type="ECO:0000256" key="2">
    <source>
        <dbReference type="ARBA" id="ARBA00022692"/>
    </source>
</evidence>
<dbReference type="Pfam" id="PF18911">
    <property type="entry name" value="PKD_4"/>
    <property type="match status" value="14"/>
</dbReference>
<dbReference type="Pfam" id="PF13585">
    <property type="entry name" value="CHU_C"/>
    <property type="match status" value="1"/>
</dbReference>
<evidence type="ECO:0000256" key="5">
    <source>
        <dbReference type="ARBA" id="ARBA00023136"/>
    </source>
</evidence>
<proteinExistence type="predicted"/>
<feature type="domain" description="PKD" evidence="6">
    <location>
        <begin position="953"/>
        <end position="990"/>
    </location>
</feature>
<dbReference type="PANTHER" id="PTHR46730">
    <property type="entry name" value="POLYCYSTIN-1"/>
    <property type="match status" value="1"/>
</dbReference>
<feature type="domain" description="PKD" evidence="6">
    <location>
        <begin position="422"/>
        <end position="497"/>
    </location>
</feature>
<dbReference type="NCBIfam" id="TIGR04131">
    <property type="entry name" value="Bac_Flav_CTERM"/>
    <property type="match status" value="1"/>
</dbReference>
<dbReference type="CDD" id="cd00146">
    <property type="entry name" value="PKD"/>
    <property type="match status" value="13"/>
</dbReference>
<evidence type="ECO:0000256" key="4">
    <source>
        <dbReference type="ARBA" id="ARBA00022989"/>
    </source>
</evidence>